<dbReference type="Proteomes" id="UP000299102">
    <property type="component" value="Unassembled WGS sequence"/>
</dbReference>
<dbReference type="OrthoDB" id="10264446at2759"/>
<evidence type="ECO:0000313" key="3">
    <source>
        <dbReference type="Proteomes" id="UP000299102"/>
    </source>
</evidence>
<comment type="caution">
    <text evidence="2">The sequence shown here is derived from an EMBL/GenBank/DDBJ whole genome shotgun (WGS) entry which is preliminary data.</text>
</comment>
<dbReference type="AlphaFoldDB" id="A0A4C1ZFT9"/>
<reference evidence="2 3" key="1">
    <citation type="journal article" date="2019" name="Commun. Biol.">
        <title>The bagworm genome reveals a unique fibroin gene that provides high tensile strength.</title>
        <authorList>
            <person name="Kono N."/>
            <person name="Nakamura H."/>
            <person name="Ohtoshi R."/>
            <person name="Tomita M."/>
            <person name="Numata K."/>
            <person name="Arakawa K."/>
        </authorList>
    </citation>
    <scope>NUCLEOTIDE SEQUENCE [LARGE SCALE GENOMIC DNA]</scope>
</reference>
<name>A0A4C1ZFT9_EUMVA</name>
<proteinExistence type="predicted"/>
<accession>A0A4C1ZFT9</accession>
<keyword evidence="3" id="KW-1185">Reference proteome</keyword>
<feature type="region of interest" description="Disordered" evidence="1">
    <location>
        <begin position="190"/>
        <end position="212"/>
    </location>
</feature>
<feature type="region of interest" description="Disordered" evidence="1">
    <location>
        <begin position="283"/>
        <end position="350"/>
    </location>
</feature>
<protein>
    <submittedName>
        <fullName evidence="2">Uncharacterized protein</fullName>
    </submittedName>
</protein>
<dbReference type="EMBL" id="BGZK01001784">
    <property type="protein sequence ID" value="GBP86282.1"/>
    <property type="molecule type" value="Genomic_DNA"/>
</dbReference>
<gene>
    <name evidence="2" type="ORF">EVAR_91686_1</name>
</gene>
<organism evidence="2 3">
    <name type="scientific">Eumeta variegata</name>
    <name type="common">Bagworm moth</name>
    <name type="synonym">Eumeta japonica</name>
    <dbReference type="NCBI Taxonomy" id="151549"/>
    <lineage>
        <taxon>Eukaryota</taxon>
        <taxon>Metazoa</taxon>
        <taxon>Ecdysozoa</taxon>
        <taxon>Arthropoda</taxon>
        <taxon>Hexapoda</taxon>
        <taxon>Insecta</taxon>
        <taxon>Pterygota</taxon>
        <taxon>Neoptera</taxon>
        <taxon>Endopterygota</taxon>
        <taxon>Lepidoptera</taxon>
        <taxon>Glossata</taxon>
        <taxon>Ditrysia</taxon>
        <taxon>Tineoidea</taxon>
        <taxon>Psychidae</taxon>
        <taxon>Oiketicinae</taxon>
        <taxon>Eumeta</taxon>
    </lineage>
</organism>
<feature type="compositionally biased region" description="Pro residues" evidence="1">
    <location>
        <begin position="290"/>
        <end position="301"/>
    </location>
</feature>
<sequence length="477" mass="51132">MQVGPGVAVEDTSTPMPVPVSAGAGVTLGPVPGVRAVDGPRPASWTARRHSTSRFNGAQHNHELVKLSPLKSYYTVLEYLNEKALGIELLANQLLDWLQKYVVRGPTGAFRVHVEPKQTHLTWSAPSIARVVAQSSRLRSHRAATRFYHYIVSDGTRATGCGACAHRGVGEHGAGFGSGSAVGGATVHGGGAGCRSRSRRPPAMVQGGPAARAPPRAMFFRAASAESKPRRAVSPLGIPKSPSFHSGLDLVATVDARHKRSDAVAELARAFRFALFAGKAEPDMAAEGPPRAPSPPAPAAPTPALATPPSTQDKETAMIQLPPLKGRPPAVGRRGPRRYRPAGGRRGRTPVDMPPLVYNIWCRGKRLIEGEWDGVKKSGPPELSFIGQNATVEAINSRLFCESVVCCRSSQPSLVLKNESGTRIRREIDTKKRNGIESQSEIEIETHTRIGIKINNQPRSGTEVVKSIERTKDIILI</sequence>
<evidence type="ECO:0000256" key="1">
    <source>
        <dbReference type="SAM" id="MobiDB-lite"/>
    </source>
</evidence>
<evidence type="ECO:0000313" key="2">
    <source>
        <dbReference type="EMBL" id="GBP86282.1"/>
    </source>
</evidence>
<feature type="compositionally biased region" description="Basic residues" evidence="1">
    <location>
        <begin position="334"/>
        <end position="348"/>
    </location>
</feature>